<evidence type="ECO:0000313" key="5">
    <source>
        <dbReference type="Proteomes" id="UP000434580"/>
    </source>
</evidence>
<evidence type="ECO:0000259" key="3">
    <source>
        <dbReference type="Pfam" id="PF19078"/>
    </source>
</evidence>
<dbReference type="Proteomes" id="UP000434580">
    <property type="component" value="Unassembled WGS sequence"/>
</dbReference>
<dbReference type="Gene3D" id="2.60.120.380">
    <property type="match status" value="1"/>
</dbReference>
<keyword evidence="1" id="KW-1133">Transmembrane helix</keyword>
<dbReference type="InterPro" id="IPR044048">
    <property type="entry name" value="Big_12"/>
</dbReference>
<evidence type="ECO:0000256" key="2">
    <source>
        <dbReference type="SAM" id="SignalP"/>
    </source>
</evidence>
<sequence length="2241" mass="242222">MSKFTLSSLSFFMAFSALTHASGGESELTQAQVGLPFHSGAVTPVNRELLPKGPKHNLTFLKNGEPLTPLTDTYSRTELIFPIEQTFKLHSNPQAPRKLYLWFKNYENPTSADGLTVGLHGSEIEHLLEKYPNLYAMMPASMRETVETKGWTATRKVGQSAEEFLASDFVKALIATPEGQAYFSNPNRPFLWRAHDVDGDTDHFNAEESAVIQKFFMAASAFYAPYEIDITTETPSPEDLARTSADDDSYGVRVLISYSQSTPNATNDWDGLDLSVIGQEKPIQAPTGGYATPNTTFHEFGHNLGNGHHPVNTSDGGYFIENIPWGYLKGPGNTSARSMMGARFYDTRAVSTPFEVQAISPNIQPRVDDFANTIDDAAPLFPAIDQDLLIRWAVIEHSSDIDVFTFTLDYEQQIHLKIEPVFHSGVNLNTTLLASSGTVIETQDFHGDTDSQYRRNLPAGEYYLTVKTSKYEPLTGSCWKVGESRPTSTSQCKQGTGSHEYGALGPYTVSLATSDDILGIMPARGNMQVRADRFLLNGDAEHELDVLANDRFETQARATISLLTLPKHGTAQVSHDNTIIYQPDANYLGMDDWAYSVTINDKVQSERIHITIATDADTLLANDDFKLTFENHPVKVDVLSNDFALNDTLKLVAISSEPQHGRVEIALDGTLVYHPDVFYSGTVDDIFQYVTGNRNNLYLAENERIDDEFSYVVSNGMEETTATVRIAILNNEFPSIAIPDHATTPTNVPTNIHVFDNDIVATINPITNKPAHSIRHFSQPQFGRVRSIGNNTQGIFEYTPDSGFCGEDRFSYQSSDTGDQRADDVGDVFISVVCLAEPDETDTGNGNNTVNLLSIQRHEPLQKKIPEGTTTFYVQFSTAVQNVDVSDFALQYSTSSGQPTNDKPLSSLTAVTQIASDLYAVDAQLEGFSAINHNTLFTGRQRLVLKASADISNADGQLISQALPLTHEFYIVDERSQNNFPISLVNIPQRISDTTAFTFTLNSQRRTKAEISSFEVQGGTITEVAKIGVNSSVDKFHVTIQPDGTGDVVFHSPQGALKLFGSLSSITSAALTHTIQYLPNGVGMSSIERHQPSEATTSQQSLVYNVQFAAPVTNVSAASFSATGITNATVTGVDAQNTSTYRVSVSVADGESGDIGLTLSAAHGIRVADASQQSVQAHVSGNNDTFMITSNPNPPLLQSIQRSDSRGAFVNDNELMFDITFSKAVTLSADDIALHSTGGAVTLSEVVASSVTGSRHVATVAVPENFEGTIRLGIKGTGTEPGNNTIRDTNNQPLLSDAAEKIQHYRVDNSAPALTINAPVSAASGLPFTVTLSFDDEVSDFSPEDIQLTHATLLSLERAVPQVGHFIAQIEAGDTGPIMIQVADSAAVNLLQVGNSPAEVSIELDNQQPSVSLITPEAVNPGGIAEVILDFSEAIADFERAAIALTNARITQLRRLDADSYKVTLQADDNATDTVTINLVPQRITDVAGQPILPASATIAVSSQVPTVTLSDASNLIALNETSDIMLDFSVGITGLTVDDFVTTGLTITELSQTTPSNYTLKVIATDSLAVLKLPQGAVESVVGNKANELFQHSWVAKEFGPRLTHTDIPDVVNGAFTVTLTFDEAIVPLTTDSIQVRGGQITALENTDSTLWHATVTPDGSRTTITFDVQKAQIRSLADNKLALKPITLTTRFDNVAPSFVIRSSSGNLEGGTLVLEFSEPVRRTGNIFSIEALNIGDPAPVISSGAYDGSDEPIERLIVNFYAPTQESLRLTINGGFEDLAGNPSAGSLNTRIHQDIVTPTLSFSALPDEITDNQIFSVIVNASETIGNVDADALSIDNAQRIDVMCSGSRCDIRLRATGLGNIHVRVMEGFITDQAGNPNLAQLFTSIDANLPQPVLSWVNAPEVIGIAPKVLRLQSNTSITGLTSNDIGIQGGSITDFNAINNTEFDITVQASADTAQATLTIAAGAAQSSDNSLDSLAVAALVLNVDAQNPTISQFERYNLHNRLVNTEQIQWLVHFNEAQINTQPSDWQLSDASALSAPLTVETFDTNVWLLTAPLVADFEGEVRLTLASNHDIHDAAGNRLTNAAPLAPKYNVVRTGIIANWNAFEPVITQTNFVLTLAFNEPPLDPPSAADFILENAQVNAIEALDNRRFRIRLRAQQDTAIKVELKANTVSFGENVKNRSTGAAELTLDLETSEPTPPVTPKPAPPAPKLFFGGVHALMVMLLGILVLIRRR</sequence>
<dbReference type="Pfam" id="PF19078">
    <property type="entry name" value="Big_12"/>
    <property type="match status" value="2"/>
</dbReference>
<keyword evidence="2" id="KW-0732">Signal</keyword>
<gene>
    <name evidence="4" type="ORF">DPBNPPHM_02741</name>
</gene>
<name>A0A5S9QST4_9GAMM</name>
<feature type="domain" description="Bacterial Ig-like" evidence="3">
    <location>
        <begin position="1615"/>
        <end position="1682"/>
    </location>
</feature>
<protein>
    <recommendedName>
        <fullName evidence="3">Bacterial Ig-like domain-containing protein</fullName>
    </recommendedName>
</protein>
<feature type="domain" description="Bacterial Ig-like" evidence="3">
    <location>
        <begin position="1405"/>
        <end position="1490"/>
    </location>
</feature>
<dbReference type="OrthoDB" id="220114at2"/>
<dbReference type="Gene3D" id="2.60.40.3440">
    <property type="match status" value="2"/>
</dbReference>
<feature type="transmembrane region" description="Helical" evidence="1">
    <location>
        <begin position="2219"/>
        <end position="2238"/>
    </location>
</feature>
<evidence type="ECO:0000313" key="4">
    <source>
        <dbReference type="EMBL" id="CAA0121312.1"/>
    </source>
</evidence>
<accession>A0A5S9QST4</accession>
<dbReference type="Pfam" id="PF17963">
    <property type="entry name" value="Big_9"/>
    <property type="match status" value="3"/>
</dbReference>
<feature type="signal peptide" evidence="2">
    <location>
        <begin position="1"/>
        <end position="21"/>
    </location>
</feature>
<keyword evidence="1" id="KW-0812">Transmembrane</keyword>
<dbReference type="EMBL" id="CACSII010000021">
    <property type="protein sequence ID" value="CAA0121312.1"/>
    <property type="molecule type" value="Genomic_DNA"/>
</dbReference>
<reference evidence="4 5" key="1">
    <citation type="submission" date="2019-11" db="EMBL/GenBank/DDBJ databases">
        <authorList>
            <person name="Holert J."/>
        </authorList>
    </citation>
    <scope>NUCLEOTIDE SEQUENCE [LARGE SCALE GENOMIC DNA]</scope>
    <source>
        <strain evidence="4">BC5_2</strain>
    </source>
</reference>
<proteinExistence type="predicted"/>
<organism evidence="4 5">
    <name type="scientific">BD1-7 clade bacterium</name>
    <dbReference type="NCBI Taxonomy" id="2029982"/>
    <lineage>
        <taxon>Bacteria</taxon>
        <taxon>Pseudomonadati</taxon>
        <taxon>Pseudomonadota</taxon>
        <taxon>Gammaproteobacteria</taxon>
        <taxon>Cellvibrionales</taxon>
        <taxon>Spongiibacteraceae</taxon>
        <taxon>BD1-7 clade</taxon>
    </lineage>
</organism>
<evidence type="ECO:0000256" key="1">
    <source>
        <dbReference type="SAM" id="Phobius"/>
    </source>
</evidence>
<keyword evidence="1" id="KW-0472">Membrane</keyword>
<feature type="chain" id="PRO_5030138170" description="Bacterial Ig-like domain-containing protein" evidence="2">
    <location>
        <begin position="22"/>
        <end position="2241"/>
    </location>
</feature>